<evidence type="ECO:0000256" key="1">
    <source>
        <dbReference type="SAM" id="MobiDB-lite"/>
    </source>
</evidence>
<protein>
    <submittedName>
        <fullName evidence="2">Uncharacterized protein</fullName>
    </submittedName>
</protein>
<accession>A0A226E4X1</accession>
<comment type="caution">
    <text evidence="2">The sequence shown here is derived from an EMBL/GenBank/DDBJ whole genome shotgun (WGS) entry which is preliminary data.</text>
</comment>
<sequence length="184" mass="20316">MACCAPPRCPGVTCPPIMIQASMCPSPCGQTSPSCCPSPPSCCSPCLGNGQKALEGCPGGRNRREKRWKQCNFLKPCIDTRVYRNGEAMCISYAGHIPGEQYIHGRNLPTTTTFAKRRLCQYTPYEFVDPDGKEDFTVAAHSALILEEEEDSSPRTMLDPTSRRNRSMTESISFQDRLVGRQAC</sequence>
<dbReference type="AlphaFoldDB" id="A0A226E4X1"/>
<reference evidence="2 3" key="1">
    <citation type="submission" date="2015-12" db="EMBL/GenBank/DDBJ databases">
        <title>The genome of Folsomia candida.</title>
        <authorList>
            <person name="Faddeeva A."/>
            <person name="Derks M.F."/>
            <person name="Anvar Y."/>
            <person name="Smit S."/>
            <person name="Van Straalen N."/>
            <person name="Roelofs D."/>
        </authorList>
    </citation>
    <scope>NUCLEOTIDE SEQUENCE [LARGE SCALE GENOMIC DNA]</scope>
    <source>
        <strain evidence="2 3">VU population</strain>
        <tissue evidence="2">Whole body</tissue>
    </source>
</reference>
<proteinExistence type="predicted"/>
<feature type="region of interest" description="Disordered" evidence="1">
    <location>
        <begin position="149"/>
        <end position="172"/>
    </location>
</feature>
<dbReference type="EMBL" id="LNIX01000007">
    <property type="protein sequence ID" value="OXA51941.1"/>
    <property type="molecule type" value="Genomic_DNA"/>
</dbReference>
<name>A0A226E4X1_FOLCA</name>
<evidence type="ECO:0000313" key="2">
    <source>
        <dbReference type="EMBL" id="OXA51941.1"/>
    </source>
</evidence>
<gene>
    <name evidence="2" type="ORF">Fcan01_13712</name>
</gene>
<keyword evidence="3" id="KW-1185">Reference proteome</keyword>
<evidence type="ECO:0000313" key="3">
    <source>
        <dbReference type="Proteomes" id="UP000198287"/>
    </source>
</evidence>
<dbReference type="Proteomes" id="UP000198287">
    <property type="component" value="Unassembled WGS sequence"/>
</dbReference>
<organism evidence="2 3">
    <name type="scientific">Folsomia candida</name>
    <name type="common">Springtail</name>
    <dbReference type="NCBI Taxonomy" id="158441"/>
    <lineage>
        <taxon>Eukaryota</taxon>
        <taxon>Metazoa</taxon>
        <taxon>Ecdysozoa</taxon>
        <taxon>Arthropoda</taxon>
        <taxon>Hexapoda</taxon>
        <taxon>Collembola</taxon>
        <taxon>Entomobryomorpha</taxon>
        <taxon>Isotomoidea</taxon>
        <taxon>Isotomidae</taxon>
        <taxon>Proisotominae</taxon>
        <taxon>Folsomia</taxon>
    </lineage>
</organism>